<evidence type="ECO:0000313" key="2">
    <source>
        <dbReference type="EMBL" id="MCM2436951.1"/>
    </source>
</evidence>
<dbReference type="SUPFAM" id="SSF50341">
    <property type="entry name" value="CheW-like"/>
    <property type="match status" value="1"/>
</dbReference>
<dbReference type="InterPro" id="IPR002545">
    <property type="entry name" value="CheW-lke_dom"/>
</dbReference>
<dbReference type="Pfam" id="PF01584">
    <property type="entry name" value="CheW"/>
    <property type="match status" value="1"/>
</dbReference>
<dbReference type="InterPro" id="IPR036061">
    <property type="entry name" value="CheW-like_dom_sf"/>
</dbReference>
<dbReference type="InterPro" id="IPR039315">
    <property type="entry name" value="CheW"/>
</dbReference>
<dbReference type="PROSITE" id="PS50851">
    <property type="entry name" value="CHEW"/>
    <property type="match status" value="1"/>
</dbReference>
<accession>A0ABT0VH14</accession>
<evidence type="ECO:0000313" key="3">
    <source>
        <dbReference type="Proteomes" id="UP001057481"/>
    </source>
</evidence>
<dbReference type="PANTHER" id="PTHR22617:SF23">
    <property type="entry name" value="CHEMOTAXIS PROTEIN CHEW"/>
    <property type="match status" value="1"/>
</dbReference>
<sequence length="162" mass="18443">MGQYVLFKSHSQLFAMPINVVKRVLEVDSFITIPEVADYILGVYEFEDHMVPIIDLRQKLFGEATVDTTETKVILCSWKDQLLGVFVENILGISELEETNYEQQLAKANLKRGYIGSFLKYEQEVVISLELEYLFNNAEEEELLGNMDGLDSALAGKHSDDQ</sequence>
<proteinExistence type="predicted"/>
<feature type="domain" description="CheW-like" evidence="1">
    <location>
        <begin position="1"/>
        <end position="140"/>
    </location>
</feature>
<dbReference type="SMART" id="SM00260">
    <property type="entry name" value="CheW"/>
    <property type="match status" value="1"/>
</dbReference>
<dbReference type="Proteomes" id="UP001057481">
    <property type="component" value="Unassembled WGS sequence"/>
</dbReference>
<dbReference type="EMBL" id="JAGMVS010000042">
    <property type="protein sequence ID" value="MCM2436951.1"/>
    <property type="molecule type" value="Genomic_DNA"/>
</dbReference>
<dbReference type="Gene3D" id="2.30.30.40">
    <property type="entry name" value="SH3 Domains"/>
    <property type="match status" value="1"/>
</dbReference>
<protein>
    <submittedName>
        <fullName evidence="2">Chemotaxis protein CheW</fullName>
    </submittedName>
</protein>
<dbReference type="RefSeq" id="WP_205144118.1">
    <property type="nucleotide sequence ID" value="NZ_JAFBDN010000020.1"/>
</dbReference>
<dbReference type="PANTHER" id="PTHR22617">
    <property type="entry name" value="CHEMOTAXIS SENSOR HISTIDINE KINASE-RELATED"/>
    <property type="match status" value="1"/>
</dbReference>
<gene>
    <name evidence="2" type="ORF">KAK10_03270</name>
</gene>
<comment type="caution">
    <text evidence="2">The sequence shown here is derived from an EMBL/GenBank/DDBJ whole genome shotgun (WGS) entry which is preliminary data.</text>
</comment>
<dbReference type="Gene3D" id="2.40.50.180">
    <property type="entry name" value="CheA-289, Domain 4"/>
    <property type="match status" value="1"/>
</dbReference>
<name>A0ABT0VH14_9LACO</name>
<keyword evidence="3" id="KW-1185">Reference proteome</keyword>
<reference evidence="2" key="1">
    <citation type="submission" date="2021-04" db="EMBL/GenBank/DDBJ databases">
        <title>Taxonomic assessment of Weissella genus.</title>
        <authorList>
            <person name="Fanelli F."/>
            <person name="Chieffi D."/>
            <person name="Dell'Aquila A."/>
            <person name="Gyu-Sung C."/>
            <person name="Franz C.M.A.P."/>
            <person name="Fusco V."/>
        </authorList>
    </citation>
    <scope>NUCLEOTIDE SEQUENCE</scope>
    <source>
        <strain evidence="2">LMG 25373</strain>
    </source>
</reference>
<organism evidence="2 3">
    <name type="scientific">Periweissella beninensis</name>
    <dbReference type="NCBI Taxonomy" id="504936"/>
    <lineage>
        <taxon>Bacteria</taxon>
        <taxon>Bacillati</taxon>
        <taxon>Bacillota</taxon>
        <taxon>Bacilli</taxon>
        <taxon>Lactobacillales</taxon>
        <taxon>Lactobacillaceae</taxon>
        <taxon>Periweissella</taxon>
    </lineage>
</organism>
<evidence type="ECO:0000259" key="1">
    <source>
        <dbReference type="PROSITE" id="PS50851"/>
    </source>
</evidence>